<name>A0A0F9LDF8_9ZZZZ</name>
<dbReference type="EMBL" id="LAZR01006524">
    <property type="protein sequence ID" value="KKM91493.1"/>
    <property type="molecule type" value="Genomic_DNA"/>
</dbReference>
<comment type="caution">
    <text evidence="1">The sequence shown here is derived from an EMBL/GenBank/DDBJ whole genome shotgun (WGS) entry which is preliminary data.</text>
</comment>
<accession>A0A0F9LDF8</accession>
<proteinExistence type="predicted"/>
<reference evidence="1" key="1">
    <citation type="journal article" date="2015" name="Nature">
        <title>Complex archaea that bridge the gap between prokaryotes and eukaryotes.</title>
        <authorList>
            <person name="Spang A."/>
            <person name="Saw J.H."/>
            <person name="Jorgensen S.L."/>
            <person name="Zaremba-Niedzwiedzka K."/>
            <person name="Martijn J."/>
            <person name="Lind A.E."/>
            <person name="van Eijk R."/>
            <person name="Schleper C."/>
            <person name="Guy L."/>
            <person name="Ettema T.J."/>
        </authorList>
    </citation>
    <scope>NUCLEOTIDE SEQUENCE</scope>
</reference>
<dbReference type="AlphaFoldDB" id="A0A0F9LDF8"/>
<sequence length="91" mass="10250">MDYMDLIGKDVILLSKTTGEMVKMKVVDITALRIRGNTSTSSVLVGVRKVDVDIFEDTNKNYDALLKFTRGVEIAQVKLNGFIKNNRIKDK</sequence>
<evidence type="ECO:0000313" key="1">
    <source>
        <dbReference type="EMBL" id="KKM91493.1"/>
    </source>
</evidence>
<protein>
    <submittedName>
        <fullName evidence="1">Uncharacterized protein</fullName>
    </submittedName>
</protein>
<organism evidence="1">
    <name type="scientific">marine sediment metagenome</name>
    <dbReference type="NCBI Taxonomy" id="412755"/>
    <lineage>
        <taxon>unclassified sequences</taxon>
        <taxon>metagenomes</taxon>
        <taxon>ecological metagenomes</taxon>
    </lineage>
</organism>
<gene>
    <name evidence="1" type="ORF">LCGC14_1227870</name>
</gene>